<accession>A0A5A7QNS2</accession>
<dbReference type="EMBL" id="BKCP01007626">
    <property type="protein sequence ID" value="GER46729.1"/>
    <property type="molecule type" value="Genomic_DNA"/>
</dbReference>
<proteinExistence type="predicted"/>
<dbReference type="AlphaFoldDB" id="A0A5A7QNS2"/>
<comment type="caution">
    <text evidence="1">The sequence shown here is derived from an EMBL/GenBank/DDBJ whole genome shotgun (WGS) entry which is preliminary data.</text>
</comment>
<protein>
    <submittedName>
        <fullName evidence="1">Quinate/shikimate dehydrogenase</fullName>
    </submittedName>
</protein>
<keyword evidence="2" id="KW-1185">Reference proteome</keyword>
<dbReference type="Proteomes" id="UP000325081">
    <property type="component" value="Unassembled WGS sequence"/>
</dbReference>
<reference evidence="2" key="1">
    <citation type="journal article" date="2019" name="Curr. Biol.">
        <title>Genome Sequence of Striga asiatica Provides Insight into the Evolution of Plant Parasitism.</title>
        <authorList>
            <person name="Yoshida S."/>
            <person name="Kim S."/>
            <person name="Wafula E.K."/>
            <person name="Tanskanen J."/>
            <person name="Kim Y.M."/>
            <person name="Honaas L."/>
            <person name="Yang Z."/>
            <person name="Spallek T."/>
            <person name="Conn C.E."/>
            <person name="Ichihashi Y."/>
            <person name="Cheong K."/>
            <person name="Cui S."/>
            <person name="Der J.P."/>
            <person name="Gundlach H."/>
            <person name="Jiao Y."/>
            <person name="Hori C."/>
            <person name="Ishida J.K."/>
            <person name="Kasahara H."/>
            <person name="Kiba T."/>
            <person name="Kim M.S."/>
            <person name="Koo N."/>
            <person name="Laohavisit A."/>
            <person name="Lee Y.H."/>
            <person name="Lumba S."/>
            <person name="McCourt P."/>
            <person name="Mortimer J.C."/>
            <person name="Mutuku J.M."/>
            <person name="Nomura T."/>
            <person name="Sasaki-Sekimoto Y."/>
            <person name="Seto Y."/>
            <person name="Wang Y."/>
            <person name="Wakatake T."/>
            <person name="Sakakibara H."/>
            <person name="Demura T."/>
            <person name="Yamaguchi S."/>
            <person name="Yoneyama K."/>
            <person name="Manabe R.I."/>
            <person name="Nelson D.C."/>
            <person name="Schulman A.H."/>
            <person name="Timko M.P."/>
            <person name="dePamphilis C.W."/>
            <person name="Choi D."/>
            <person name="Shirasu K."/>
        </authorList>
    </citation>
    <scope>NUCLEOTIDE SEQUENCE [LARGE SCALE GENOMIC DNA]</scope>
    <source>
        <strain evidence="2">cv. UVA1</strain>
    </source>
</reference>
<evidence type="ECO:0000313" key="1">
    <source>
        <dbReference type="EMBL" id="GER46729.1"/>
    </source>
</evidence>
<evidence type="ECO:0000313" key="2">
    <source>
        <dbReference type="Proteomes" id="UP000325081"/>
    </source>
</evidence>
<gene>
    <name evidence="1" type="ORF">STAS_23777</name>
</gene>
<sequence>MEAAGLRRFLAEMQGEANSTVDGAQGLIDGLKHAHLFHRRGGESGGVLQNPNGRIKLKQPPTMFKAYAVEILQPARDNFNYDVGTTLKDAERGSPMGEKFTETGIVVIRFLGEELNHRWWPKKTVEA</sequence>
<organism evidence="1 2">
    <name type="scientific">Striga asiatica</name>
    <name type="common">Asiatic witchweed</name>
    <name type="synonym">Buchnera asiatica</name>
    <dbReference type="NCBI Taxonomy" id="4170"/>
    <lineage>
        <taxon>Eukaryota</taxon>
        <taxon>Viridiplantae</taxon>
        <taxon>Streptophyta</taxon>
        <taxon>Embryophyta</taxon>
        <taxon>Tracheophyta</taxon>
        <taxon>Spermatophyta</taxon>
        <taxon>Magnoliopsida</taxon>
        <taxon>eudicotyledons</taxon>
        <taxon>Gunneridae</taxon>
        <taxon>Pentapetalae</taxon>
        <taxon>asterids</taxon>
        <taxon>lamiids</taxon>
        <taxon>Lamiales</taxon>
        <taxon>Orobanchaceae</taxon>
        <taxon>Buchnereae</taxon>
        <taxon>Striga</taxon>
    </lineage>
</organism>
<name>A0A5A7QNS2_STRAF</name>